<comment type="similarity">
    <text evidence="1 5">Belongs to the CoaE family.</text>
</comment>
<keyword evidence="4 5" id="KW-0173">Coenzyme A biosynthesis</keyword>
<dbReference type="NCBIfam" id="TIGR00152">
    <property type="entry name" value="dephospho-CoA kinase"/>
    <property type="match status" value="1"/>
</dbReference>
<dbReference type="RefSeq" id="WP_145091499.1">
    <property type="nucleotide sequence ID" value="NZ_CP036274.1"/>
</dbReference>
<dbReference type="InterPro" id="IPR001977">
    <property type="entry name" value="Depp_CoAkinase"/>
</dbReference>
<dbReference type="CDD" id="cd02022">
    <property type="entry name" value="DPCK"/>
    <property type="match status" value="1"/>
</dbReference>
<dbReference type="Pfam" id="PF01121">
    <property type="entry name" value="CoaE"/>
    <property type="match status" value="1"/>
</dbReference>
<keyword evidence="2 5" id="KW-0547">Nucleotide-binding</keyword>
<name>A0A517YEU6_9BACT</name>
<dbReference type="PROSITE" id="PS51219">
    <property type="entry name" value="DPCK"/>
    <property type="match status" value="1"/>
</dbReference>
<dbReference type="UniPathway" id="UPA00241">
    <property type="reaction ID" value="UER00356"/>
</dbReference>
<evidence type="ECO:0000256" key="3">
    <source>
        <dbReference type="ARBA" id="ARBA00022840"/>
    </source>
</evidence>
<keyword evidence="5" id="KW-0963">Cytoplasm</keyword>
<dbReference type="KEGG" id="aagg:ETAA8_38360"/>
<dbReference type="GO" id="GO:0005524">
    <property type="term" value="F:ATP binding"/>
    <property type="evidence" value="ECO:0007669"/>
    <property type="project" value="UniProtKB-UniRule"/>
</dbReference>
<proteinExistence type="inferred from homology"/>
<organism evidence="7 8">
    <name type="scientific">Anatilimnocola aggregata</name>
    <dbReference type="NCBI Taxonomy" id="2528021"/>
    <lineage>
        <taxon>Bacteria</taxon>
        <taxon>Pseudomonadati</taxon>
        <taxon>Planctomycetota</taxon>
        <taxon>Planctomycetia</taxon>
        <taxon>Pirellulales</taxon>
        <taxon>Pirellulaceae</taxon>
        <taxon>Anatilimnocola</taxon>
    </lineage>
</organism>
<evidence type="ECO:0000256" key="2">
    <source>
        <dbReference type="ARBA" id="ARBA00022741"/>
    </source>
</evidence>
<dbReference type="EMBL" id="CP036274">
    <property type="protein sequence ID" value="QDU28731.1"/>
    <property type="molecule type" value="Genomic_DNA"/>
</dbReference>
<dbReference type="Proteomes" id="UP000315017">
    <property type="component" value="Chromosome"/>
</dbReference>
<protein>
    <recommendedName>
        <fullName evidence="5 6">Dephospho-CoA kinase</fullName>
        <ecNumber evidence="5 6">2.7.1.24</ecNumber>
    </recommendedName>
    <alternativeName>
        <fullName evidence="5">Dephosphocoenzyme A kinase</fullName>
    </alternativeName>
</protein>
<evidence type="ECO:0000313" key="7">
    <source>
        <dbReference type="EMBL" id="QDU28731.1"/>
    </source>
</evidence>
<comment type="function">
    <text evidence="5">Catalyzes the phosphorylation of the 3'-hydroxyl group of dephosphocoenzyme A to form coenzyme A.</text>
</comment>
<evidence type="ECO:0000256" key="6">
    <source>
        <dbReference type="NCBIfam" id="TIGR00152"/>
    </source>
</evidence>
<keyword evidence="5 7" id="KW-0418">Kinase</keyword>
<keyword evidence="5 7" id="KW-0808">Transferase</keyword>
<dbReference type="InterPro" id="IPR027417">
    <property type="entry name" value="P-loop_NTPase"/>
</dbReference>
<dbReference type="GO" id="GO:0015937">
    <property type="term" value="P:coenzyme A biosynthetic process"/>
    <property type="evidence" value="ECO:0007669"/>
    <property type="project" value="UniProtKB-UniRule"/>
</dbReference>
<reference evidence="7 8" key="1">
    <citation type="submission" date="2019-02" db="EMBL/GenBank/DDBJ databases">
        <title>Deep-cultivation of Planctomycetes and their phenomic and genomic characterization uncovers novel biology.</title>
        <authorList>
            <person name="Wiegand S."/>
            <person name="Jogler M."/>
            <person name="Boedeker C."/>
            <person name="Pinto D."/>
            <person name="Vollmers J."/>
            <person name="Rivas-Marin E."/>
            <person name="Kohn T."/>
            <person name="Peeters S.H."/>
            <person name="Heuer A."/>
            <person name="Rast P."/>
            <person name="Oberbeckmann S."/>
            <person name="Bunk B."/>
            <person name="Jeske O."/>
            <person name="Meyerdierks A."/>
            <person name="Storesund J.E."/>
            <person name="Kallscheuer N."/>
            <person name="Luecker S."/>
            <person name="Lage O.M."/>
            <person name="Pohl T."/>
            <person name="Merkel B.J."/>
            <person name="Hornburger P."/>
            <person name="Mueller R.-W."/>
            <person name="Bruemmer F."/>
            <person name="Labrenz M."/>
            <person name="Spormann A.M."/>
            <person name="Op den Camp H."/>
            <person name="Overmann J."/>
            <person name="Amann R."/>
            <person name="Jetten M.S.M."/>
            <person name="Mascher T."/>
            <person name="Medema M.H."/>
            <person name="Devos D.P."/>
            <person name="Kaster A.-K."/>
            <person name="Ovreas L."/>
            <person name="Rohde M."/>
            <person name="Galperin M.Y."/>
            <person name="Jogler C."/>
        </authorList>
    </citation>
    <scope>NUCLEOTIDE SEQUENCE [LARGE SCALE GENOMIC DNA]</scope>
    <source>
        <strain evidence="7 8">ETA_A8</strain>
    </source>
</reference>
<dbReference type="GO" id="GO:0004140">
    <property type="term" value="F:dephospho-CoA kinase activity"/>
    <property type="evidence" value="ECO:0007669"/>
    <property type="project" value="UniProtKB-UniRule"/>
</dbReference>
<evidence type="ECO:0000256" key="4">
    <source>
        <dbReference type="ARBA" id="ARBA00022993"/>
    </source>
</evidence>
<dbReference type="PANTHER" id="PTHR10695">
    <property type="entry name" value="DEPHOSPHO-COA KINASE-RELATED"/>
    <property type="match status" value="1"/>
</dbReference>
<sequence>MLTIGLIGGIASGKSAVAQAFVKLGAVVLDADRAGHAVLREPPVIATLVDRWGPGILTSDGQVSRSAVAKIVFAEGSESERLFLNRLTHPLIAEKLKTELNLLQSEGHPAAILDAALLLEAGWDRLCDRVLFVDAPQSARLERAKGRGWDAAELARREATQLPLGEKKQRSTAVIENGGTLDDLNRQVKAFWLAWIPTDVNS</sequence>
<comment type="catalytic activity">
    <reaction evidence="5">
        <text>3'-dephospho-CoA + ATP = ADP + CoA + H(+)</text>
        <dbReference type="Rhea" id="RHEA:18245"/>
        <dbReference type="ChEBI" id="CHEBI:15378"/>
        <dbReference type="ChEBI" id="CHEBI:30616"/>
        <dbReference type="ChEBI" id="CHEBI:57287"/>
        <dbReference type="ChEBI" id="CHEBI:57328"/>
        <dbReference type="ChEBI" id="CHEBI:456216"/>
        <dbReference type="EC" id="2.7.1.24"/>
    </reaction>
</comment>
<accession>A0A517YEU6</accession>
<keyword evidence="8" id="KW-1185">Reference proteome</keyword>
<dbReference type="HAMAP" id="MF_00376">
    <property type="entry name" value="Dephospho_CoA_kinase"/>
    <property type="match status" value="1"/>
</dbReference>
<comment type="subcellular location">
    <subcellularLocation>
        <location evidence="5">Cytoplasm</location>
    </subcellularLocation>
</comment>
<feature type="binding site" evidence="5">
    <location>
        <begin position="11"/>
        <end position="16"/>
    </location>
    <ligand>
        <name>ATP</name>
        <dbReference type="ChEBI" id="CHEBI:30616"/>
    </ligand>
</feature>
<evidence type="ECO:0000256" key="5">
    <source>
        <dbReference type="HAMAP-Rule" id="MF_00376"/>
    </source>
</evidence>
<dbReference type="SUPFAM" id="SSF52540">
    <property type="entry name" value="P-loop containing nucleoside triphosphate hydrolases"/>
    <property type="match status" value="1"/>
</dbReference>
<keyword evidence="3 5" id="KW-0067">ATP-binding</keyword>
<dbReference type="GO" id="GO:0005737">
    <property type="term" value="C:cytoplasm"/>
    <property type="evidence" value="ECO:0007669"/>
    <property type="project" value="UniProtKB-SubCell"/>
</dbReference>
<evidence type="ECO:0000313" key="8">
    <source>
        <dbReference type="Proteomes" id="UP000315017"/>
    </source>
</evidence>
<dbReference type="PANTHER" id="PTHR10695:SF46">
    <property type="entry name" value="BIFUNCTIONAL COENZYME A SYNTHASE-RELATED"/>
    <property type="match status" value="1"/>
</dbReference>
<evidence type="ECO:0000256" key="1">
    <source>
        <dbReference type="ARBA" id="ARBA00009018"/>
    </source>
</evidence>
<dbReference type="Gene3D" id="3.40.50.300">
    <property type="entry name" value="P-loop containing nucleotide triphosphate hydrolases"/>
    <property type="match status" value="1"/>
</dbReference>
<dbReference type="EC" id="2.7.1.24" evidence="5 6"/>
<dbReference type="AlphaFoldDB" id="A0A517YEU6"/>
<gene>
    <name evidence="5 7" type="primary">coaE</name>
    <name evidence="7" type="ORF">ETAA8_38360</name>
</gene>
<dbReference type="OrthoDB" id="9812943at2"/>
<comment type="pathway">
    <text evidence="5">Cofactor biosynthesis; coenzyme A biosynthesis; CoA from (R)-pantothenate: step 5/5.</text>
</comment>